<evidence type="ECO:0000256" key="13">
    <source>
        <dbReference type="PIRSR" id="PIRSR604385-2"/>
    </source>
</evidence>
<dbReference type="PANTHER" id="PTHR11839:SF5">
    <property type="entry name" value="ADP-RIBOSE PYROPHOSPHATASE"/>
    <property type="match status" value="1"/>
</dbReference>
<protein>
    <recommendedName>
        <fullName evidence="4">ADP-ribose pyrophosphatase</fullName>
        <ecNumber evidence="3">3.6.1.13</ecNumber>
    </recommendedName>
    <alternativeName>
        <fullName evidence="9">ADP-ribose diphosphatase</fullName>
    </alternativeName>
    <alternativeName>
        <fullName evidence="11">ADP-ribose phosphohydrolase</fullName>
    </alternativeName>
    <alternativeName>
        <fullName evidence="10">Adenosine diphosphoribose pyrophosphatase</fullName>
    </alternativeName>
</protein>
<comment type="caution">
    <text evidence="16">The sequence shown here is derived from an EMBL/GenBank/DDBJ whole genome shotgun (WGS) entry which is preliminary data.</text>
</comment>
<dbReference type="GO" id="GO:0019693">
    <property type="term" value="P:ribose phosphate metabolic process"/>
    <property type="evidence" value="ECO:0007669"/>
    <property type="project" value="TreeGrafter"/>
</dbReference>
<evidence type="ECO:0000256" key="4">
    <source>
        <dbReference type="ARBA" id="ARBA00013297"/>
    </source>
</evidence>
<dbReference type="NCBIfam" id="TIGR00052">
    <property type="entry name" value="nudix-type nucleoside diphosphatase, YffH/AdpP family"/>
    <property type="match status" value="1"/>
</dbReference>
<accession>A0A1E5E244</accession>
<dbReference type="GO" id="GO:0047631">
    <property type="term" value="F:ADP-ribose diphosphatase activity"/>
    <property type="evidence" value="ECO:0007669"/>
    <property type="project" value="UniProtKB-EC"/>
</dbReference>
<dbReference type="eggNOG" id="COG0494">
    <property type="taxonomic scope" value="Bacteria"/>
</dbReference>
<keyword evidence="6" id="KW-0378">Hydrolase</keyword>
<evidence type="ECO:0000256" key="10">
    <source>
        <dbReference type="ARBA" id="ARBA00030308"/>
    </source>
</evidence>
<dbReference type="InterPro" id="IPR015797">
    <property type="entry name" value="NUDIX_hydrolase-like_dom_sf"/>
</dbReference>
<proteinExistence type="inferred from homology"/>
<dbReference type="EC" id="3.6.1.13" evidence="3"/>
<evidence type="ECO:0000256" key="14">
    <source>
        <dbReference type="PIRSR" id="PIRSR604385-3"/>
    </source>
</evidence>
<dbReference type="EMBL" id="AJYK02000062">
    <property type="protein sequence ID" value="OEF25482.1"/>
    <property type="molecule type" value="Genomic_DNA"/>
</dbReference>
<evidence type="ECO:0000256" key="8">
    <source>
        <dbReference type="ARBA" id="ARBA00025164"/>
    </source>
</evidence>
<dbReference type="GO" id="GO:0005829">
    <property type="term" value="C:cytosol"/>
    <property type="evidence" value="ECO:0007669"/>
    <property type="project" value="TreeGrafter"/>
</dbReference>
<dbReference type="RefSeq" id="WP_017024938.1">
    <property type="nucleotide sequence ID" value="NZ_AJYK02000062.1"/>
</dbReference>
<gene>
    <name evidence="16" type="primary">nudF</name>
    <name evidence="16" type="ORF">A1QC_08920</name>
</gene>
<dbReference type="GO" id="GO:0019144">
    <property type="term" value="F:ADP-sugar diphosphatase activity"/>
    <property type="evidence" value="ECO:0007669"/>
    <property type="project" value="TreeGrafter"/>
</dbReference>
<feature type="domain" description="Nudix hydrolase" evidence="15">
    <location>
        <begin position="55"/>
        <end position="192"/>
    </location>
</feature>
<dbReference type="SUPFAM" id="SSF55811">
    <property type="entry name" value="Nudix"/>
    <property type="match status" value="1"/>
</dbReference>
<evidence type="ECO:0000256" key="3">
    <source>
        <dbReference type="ARBA" id="ARBA00012453"/>
    </source>
</evidence>
<evidence type="ECO:0000256" key="7">
    <source>
        <dbReference type="ARBA" id="ARBA00022842"/>
    </source>
</evidence>
<dbReference type="GO" id="GO:0006753">
    <property type="term" value="P:nucleoside phosphate metabolic process"/>
    <property type="evidence" value="ECO:0007669"/>
    <property type="project" value="TreeGrafter"/>
</dbReference>
<name>A0A1E5E244_9VIBR</name>
<evidence type="ECO:0000256" key="11">
    <source>
        <dbReference type="ARBA" id="ARBA00033056"/>
    </source>
</evidence>
<comment type="cofactor">
    <cofactor evidence="1 13">
        <name>Mg(2+)</name>
        <dbReference type="ChEBI" id="CHEBI:18420"/>
    </cofactor>
</comment>
<evidence type="ECO:0000256" key="9">
    <source>
        <dbReference type="ARBA" id="ARBA00030162"/>
    </source>
</evidence>
<dbReference type="NCBIfam" id="NF008003">
    <property type="entry name" value="PRK10729.1"/>
    <property type="match status" value="1"/>
</dbReference>
<dbReference type="OrthoDB" id="5292471at2"/>
<organism evidence="16 17">
    <name type="scientific">Vibrio rumoiensis 1S-45</name>
    <dbReference type="NCBI Taxonomy" id="1188252"/>
    <lineage>
        <taxon>Bacteria</taxon>
        <taxon>Pseudomonadati</taxon>
        <taxon>Pseudomonadota</taxon>
        <taxon>Gammaproteobacteria</taxon>
        <taxon>Vibrionales</taxon>
        <taxon>Vibrionaceae</taxon>
        <taxon>Vibrio</taxon>
    </lineage>
</organism>
<evidence type="ECO:0000256" key="5">
    <source>
        <dbReference type="ARBA" id="ARBA00022723"/>
    </source>
</evidence>
<dbReference type="GO" id="GO:0046872">
    <property type="term" value="F:metal ion binding"/>
    <property type="evidence" value="ECO:0007669"/>
    <property type="project" value="UniProtKB-KW"/>
</dbReference>
<dbReference type="AlphaFoldDB" id="A0A1E5E244"/>
<evidence type="ECO:0000256" key="6">
    <source>
        <dbReference type="ARBA" id="ARBA00022801"/>
    </source>
</evidence>
<dbReference type="PROSITE" id="PS00893">
    <property type="entry name" value="NUDIX_BOX"/>
    <property type="match status" value="1"/>
</dbReference>
<keyword evidence="17" id="KW-1185">Reference proteome</keyword>
<dbReference type="Pfam" id="PF00293">
    <property type="entry name" value="NUDIX"/>
    <property type="match status" value="1"/>
</dbReference>
<dbReference type="PANTHER" id="PTHR11839">
    <property type="entry name" value="UDP/ADP-SUGAR PYROPHOSPHATASE"/>
    <property type="match status" value="1"/>
</dbReference>
<evidence type="ECO:0000256" key="2">
    <source>
        <dbReference type="ARBA" id="ARBA00007482"/>
    </source>
</evidence>
<keyword evidence="7 13" id="KW-0460">Magnesium</keyword>
<comment type="function">
    <text evidence="8">Acts on ADP-mannose and ADP-glucose as well as ADP-ribose. Prevents glycogen biosynthesis. The reaction catalyzed by this enzyme is a limiting step of the gluconeogenic process.</text>
</comment>
<comment type="similarity">
    <text evidence="2">Belongs to the Nudix hydrolase family. NudF subfamily.</text>
</comment>
<evidence type="ECO:0000259" key="15">
    <source>
        <dbReference type="PROSITE" id="PS51462"/>
    </source>
</evidence>
<sequence length="211" mass="24134">MERFHTLKAKFQPQDVVIEKKEDLFNGFFKMVKYTFRHRMFSGGWSKPVEREMFDRGHASALLAYDPVTDEVVLIEQIRVGALEHKSPWQLEIIAGMNDEGELPEEVVRREAQEEAGIDVTHIEHITHYYPSSGACSETLDVFVGKVDASTATGVHGVEDENEDIQVHVINRAYAYQLVSSGEIENGATIIALLWLELHHQELKERWSQNQ</sequence>
<evidence type="ECO:0000313" key="16">
    <source>
        <dbReference type="EMBL" id="OEF25482.1"/>
    </source>
</evidence>
<feature type="short sequence motif" description="Nudix box" evidence="14">
    <location>
        <begin position="96"/>
        <end position="118"/>
    </location>
</feature>
<feature type="binding site" evidence="13">
    <location>
        <position position="115"/>
    </location>
    <ligand>
        <name>Mg(2+)</name>
        <dbReference type="ChEBI" id="CHEBI:18420"/>
        <label>1</label>
    </ligand>
</feature>
<comment type="catalytic activity">
    <reaction evidence="12">
        <text>ADP-D-ribose + H2O = D-ribose 5-phosphate + AMP + 2 H(+)</text>
        <dbReference type="Rhea" id="RHEA:10412"/>
        <dbReference type="ChEBI" id="CHEBI:15377"/>
        <dbReference type="ChEBI" id="CHEBI:15378"/>
        <dbReference type="ChEBI" id="CHEBI:57967"/>
        <dbReference type="ChEBI" id="CHEBI:78346"/>
        <dbReference type="ChEBI" id="CHEBI:456215"/>
        <dbReference type="EC" id="3.6.1.13"/>
    </reaction>
</comment>
<dbReference type="InterPro" id="IPR000086">
    <property type="entry name" value="NUDIX_hydrolase_dom"/>
</dbReference>
<dbReference type="CDD" id="cd24155">
    <property type="entry name" value="NUDIX_ADPRase"/>
    <property type="match status" value="1"/>
</dbReference>
<keyword evidence="5 13" id="KW-0479">Metal-binding</keyword>
<feature type="binding site" evidence="13">
    <location>
        <position position="163"/>
    </location>
    <ligand>
        <name>Mg(2+)</name>
        <dbReference type="ChEBI" id="CHEBI:18420"/>
        <label>1</label>
    </ligand>
</feature>
<evidence type="ECO:0000313" key="17">
    <source>
        <dbReference type="Proteomes" id="UP000094070"/>
    </source>
</evidence>
<dbReference type="PROSITE" id="PS51462">
    <property type="entry name" value="NUDIX"/>
    <property type="match status" value="1"/>
</dbReference>
<dbReference type="Gene3D" id="3.90.79.10">
    <property type="entry name" value="Nucleoside Triphosphate Pyrophosphohydrolase"/>
    <property type="match status" value="1"/>
</dbReference>
<evidence type="ECO:0000256" key="1">
    <source>
        <dbReference type="ARBA" id="ARBA00001946"/>
    </source>
</evidence>
<evidence type="ECO:0000256" key="12">
    <source>
        <dbReference type="ARBA" id="ARBA00049546"/>
    </source>
</evidence>
<feature type="binding site" evidence="13">
    <location>
        <position position="95"/>
    </location>
    <ligand>
        <name>Mg(2+)</name>
        <dbReference type="ChEBI" id="CHEBI:18420"/>
        <label>1</label>
    </ligand>
</feature>
<reference evidence="16 17" key="1">
    <citation type="journal article" date="2012" name="Science">
        <title>Ecological populations of bacteria act as socially cohesive units of antibiotic production and resistance.</title>
        <authorList>
            <person name="Cordero O.X."/>
            <person name="Wildschutte H."/>
            <person name="Kirkup B."/>
            <person name="Proehl S."/>
            <person name="Ngo L."/>
            <person name="Hussain F."/>
            <person name="Le Roux F."/>
            <person name="Mincer T."/>
            <person name="Polz M.F."/>
        </authorList>
    </citation>
    <scope>NUCLEOTIDE SEQUENCE [LARGE SCALE GENOMIC DNA]</scope>
    <source>
        <strain evidence="16 17">1S-45</strain>
    </source>
</reference>
<dbReference type="STRING" id="1188252.A1QC_08920"/>
<dbReference type="Proteomes" id="UP000094070">
    <property type="component" value="Unassembled WGS sequence"/>
</dbReference>
<feature type="binding site" evidence="13">
    <location>
        <position position="111"/>
    </location>
    <ligand>
        <name>Mg(2+)</name>
        <dbReference type="ChEBI" id="CHEBI:18420"/>
        <label>1</label>
    </ligand>
</feature>
<dbReference type="InterPro" id="IPR004385">
    <property type="entry name" value="NDP_pyrophosphatase"/>
</dbReference>
<dbReference type="InterPro" id="IPR020084">
    <property type="entry name" value="NUDIX_hydrolase_CS"/>
</dbReference>